<gene>
    <name evidence="1 3" type="primary">Baalc</name>
    <name evidence="1" type="ORF">rCG_60024</name>
</gene>
<dbReference type="RGD" id="628703">
    <property type="gene designation" value="Baalc"/>
</dbReference>
<evidence type="ECO:0000313" key="3">
    <source>
        <dbReference type="RGD" id="628703"/>
    </source>
</evidence>
<evidence type="ECO:0000313" key="2">
    <source>
        <dbReference type="Proteomes" id="UP000234681"/>
    </source>
</evidence>
<name>A6HR64_RAT</name>
<dbReference type="EMBL" id="CH473950">
    <property type="protein sequence ID" value="EDM16358.1"/>
    <property type="molecule type" value="Genomic_DNA"/>
</dbReference>
<evidence type="ECO:0000313" key="1">
    <source>
        <dbReference type="EMBL" id="EDM16358.1"/>
    </source>
</evidence>
<dbReference type="AlphaFoldDB" id="A6HR64"/>
<sequence length="85" mass="9272">MFGALAPNLHPLWDLAPCGFSHSFLVPCSSHGLCTPVRSFAAVIKDWTPLPGEGDLGTHGDTRDAPLAFLYTAPRTVLFWYLQSN</sequence>
<proteinExistence type="predicted"/>
<organism evidence="1 2">
    <name type="scientific">Rattus norvegicus</name>
    <name type="common">Rat</name>
    <dbReference type="NCBI Taxonomy" id="10116"/>
    <lineage>
        <taxon>Eukaryota</taxon>
        <taxon>Metazoa</taxon>
        <taxon>Chordata</taxon>
        <taxon>Craniata</taxon>
        <taxon>Vertebrata</taxon>
        <taxon>Euteleostomi</taxon>
        <taxon>Mammalia</taxon>
        <taxon>Eutheria</taxon>
        <taxon>Euarchontoglires</taxon>
        <taxon>Glires</taxon>
        <taxon>Rodentia</taxon>
        <taxon>Myomorpha</taxon>
        <taxon>Muroidea</taxon>
        <taxon>Muridae</taxon>
        <taxon>Murinae</taxon>
        <taxon>Rattus</taxon>
    </lineage>
</organism>
<dbReference type="Proteomes" id="UP000234681">
    <property type="component" value="Chromosome 7"/>
</dbReference>
<accession>A6HR64</accession>
<reference evidence="1 2" key="1">
    <citation type="submission" date="2005-09" db="EMBL/GenBank/DDBJ databases">
        <authorList>
            <person name="Mural R.J."/>
            <person name="Li P.W."/>
            <person name="Adams M.D."/>
            <person name="Amanatides P.G."/>
            <person name="Baden-Tillson H."/>
            <person name="Barnstead M."/>
            <person name="Chin S.H."/>
            <person name="Dew I."/>
            <person name="Evans C.A."/>
            <person name="Ferriera S."/>
            <person name="Flanigan M."/>
            <person name="Fosler C."/>
            <person name="Glodek A."/>
            <person name="Gu Z."/>
            <person name="Holt R.A."/>
            <person name="Jennings D."/>
            <person name="Kraft C.L."/>
            <person name="Lu F."/>
            <person name="Nguyen T."/>
            <person name="Nusskern D.R."/>
            <person name="Pfannkoch C.M."/>
            <person name="Sitter C."/>
            <person name="Sutton G.G."/>
            <person name="Venter J.C."/>
            <person name="Wang Z."/>
            <person name="Woodage T."/>
            <person name="Zheng X.H."/>
            <person name="Zhong F."/>
        </authorList>
    </citation>
    <scope>NUCLEOTIDE SEQUENCE [LARGE SCALE GENOMIC DNA]</scope>
    <source>
        <strain>BN</strain>
        <strain evidence="2">Sprague-Dawley</strain>
    </source>
</reference>
<protein>
    <submittedName>
        <fullName evidence="1">Brain and acute leukemia, cytoplasmic, isoform CRA_a</fullName>
    </submittedName>
</protein>